<dbReference type="AlphaFoldDB" id="A7AMN2"/>
<dbReference type="KEGG" id="bbo:BBOV_III002510"/>
<dbReference type="OMA" id="FDCIFEP"/>
<feature type="domain" description="Protein arginine N-methyltransferase" evidence="9">
    <location>
        <begin position="324"/>
        <end position="416"/>
    </location>
</feature>
<comment type="caution">
    <text evidence="10">The sequence shown here is derived from an EMBL/GenBank/DDBJ whole genome shotgun (WGS) entry which is preliminary data.</text>
</comment>
<evidence type="ECO:0000313" key="11">
    <source>
        <dbReference type="Proteomes" id="UP000002173"/>
    </source>
</evidence>
<sequence>MSSTESDDSGSSGSEMESVWEGDGVAYSIFDDFQSPYAVEVYRHMASKFGFCHSILGKGTLHRIALVTYLEREKARGSDPLESYRRVCADPSIVLDHLDEYINPPFSNEKLIWDFLESSDEEDDEGVFQRHLHLERGTKTAKSQTKKCIQDDDYFKGYKNLAIHREMVNDRVRTGAYESFIRLNKSLFKDKVVLDVGSGCGILSLFAAKAGARLVVGIDNCDNMIKMSENHARINGIGNVQFLHGKVEDSDLVYSGGVVQFKRDDLPCEPFKCDILISEWMGYALLYENMLSSVLFARDRYLISGGLMVPSKVKLGLFAVDMYDDIKSKLNEWDERKYGLILDGLRYEAHELLKEPVVEVVDPSRIVSDASGICILDLGRLNVQDLGKAHEFQVAIHDGCKCSSLALYFDCIFEPVASDSANVIQSLKGKRFHTLESYREVLGIDELTSYVTSPDYPHPEEPMSTAVVMSTRADQPPTHWKQVILHLTDHNNMPVAIQGAIGGKLSLLNNSSNCRWLDILFQPDDTSLLGECYYKLM</sequence>
<evidence type="ECO:0000256" key="6">
    <source>
        <dbReference type="ARBA" id="ARBA00049303"/>
    </source>
</evidence>
<dbReference type="InterPro" id="IPR055135">
    <property type="entry name" value="PRMT_dom"/>
</dbReference>
<dbReference type="FunFam" id="3.40.50.150:FF:000003">
    <property type="entry name" value="Blast:Protein arginine N-methyltransferase 1"/>
    <property type="match status" value="1"/>
</dbReference>
<dbReference type="InterPro" id="IPR029063">
    <property type="entry name" value="SAM-dependent_MTases_sf"/>
</dbReference>
<dbReference type="Pfam" id="PF22528">
    <property type="entry name" value="PRMT_C"/>
    <property type="match status" value="1"/>
</dbReference>
<dbReference type="InterPro" id="IPR036236">
    <property type="entry name" value="Znf_C2H2_sf"/>
</dbReference>
<dbReference type="Pfam" id="PF13847">
    <property type="entry name" value="Methyltransf_31"/>
    <property type="match status" value="1"/>
</dbReference>
<comment type="catalytic activity">
    <reaction evidence="6">
        <text>L-arginyl-[protein] + S-adenosyl-L-methionine = N(omega)-methyl-L-arginyl-[protein] + S-adenosyl-L-homocysteine + H(+)</text>
        <dbReference type="Rhea" id="RHEA:48100"/>
        <dbReference type="Rhea" id="RHEA-COMP:10532"/>
        <dbReference type="Rhea" id="RHEA-COMP:11990"/>
        <dbReference type="ChEBI" id="CHEBI:15378"/>
        <dbReference type="ChEBI" id="CHEBI:29965"/>
        <dbReference type="ChEBI" id="CHEBI:57856"/>
        <dbReference type="ChEBI" id="CHEBI:59789"/>
        <dbReference type="ChEBI" id="CHEBI:65280"/>
    </reaction>
    <physiologicalReaction direction="left-to-right" evidence="6">
        <dbReference type="Rhea" id="RHEA:48101"/>
    </physiologicalReaction>
</comment>
<proteinExistence type="predicted"/>
<evidence type="ECO:0000259" key="8">
    <source>
        <dbReference type="Pfam" id="PF13847"/>
    </source>
</evidence>
<dbReference type="GO" id="GO:0042054">
    <property type="term" value="F:histone methyltransferase activity"/>
    <property type="evidence" value="ECO:0007669"/>
    <property type="project" value="TreeGrafter"/>
</dbReference>
<accession>A7AMN2</accession>
<dbReference type="SUPFAM" id="SSF57667">
    <property type="entry name" value="beta-beta-alpha zinc fingers"/>
    <property type="match status" value="1"/>
</dbReference>
<evidence type="ECO:0000256" key="3">
    <source>
        <dbReference type="ARBA" id="ARBA00022679"/>
    </source>
</evidence>
<comment type="catalytic activity">
    <reaction evidence="5">
        <text>L-arginyl-[protein] + 2 S-adenosyl-L-methionine = N(omega),N(omega)-dimethyl-L-arginyl-[protein] + 2 S-adenosyl-L-homocysteine + 2 H(+)</text>
        <dbReference type="Rhea" id="RHEA:48096"/>
        <dbReference type="Rhea" id="RHEA-COMP:10532"/>
        <dbReference type="Rhea" id="RHEA-COMP:11991"/>
        <dbReference type="ChEBI" id="CHEBI:15378"/>
        <dbReference type="ChEBI" id="CHEBI:29965"/>
        <dbReference type="ChEBI" id="CHEBI:57856"/>
        <dbReference type="ChEBI" id="CHEBI:59789"/>
        <dbReference type="ChEBI" id="CHEBI:61897"/>
        <dbReference type="EC" id="2.1.1.319"/>
    </reaction>
    <physiologicalReaction direction="left-to-right" evidence="5">
        <dbReference type="Rhea" id="RHEA:48097"/>
    </physiologicalReaction>
</comment>
<dbReference type="STRING" id="5865.A7AMN2"/>
<keyword evidence="4 7" id="KW-0949">S-adenosyl-L-methionine</keyword>
<evidence type="ECO:0000259" key="9">
    <source>
        <dbReference type="Pfam" id="PF22528"/>
    </source>
</evidence>
<dbReference type="eggNOG" id="KOG1499">
    <property type="taxonomic scope" value="Eukaryota"/>
</dbReference>
<dbReference type="GO" id="GO:0032259">
    <property type="term" value="P:methylation"/>
    <property type="evidence" value="ECO:0007669"/>
    <property type="project" value="UniProtKB-KW"/>
</dbReference>
<dbReference type="VEuPathDB" id="PiroplasmaDB:BBOV_III002510"/>
<reference evidence="11" key="2">
    <citation type="journal article" date="2020" name="Data Brief">
        <title>Transcriptome dataset of Babesia bovis life stages within vertebrate and invertebrate hosts.</title>
        <authorList>
            <person name="Ueti M.W."/>
            <person name="Johnson W.C."/>
            <person name="Kappmeyer L.S."/>
            <person name="Herndon D.R."/>
            <person name="Mousel M.R."/>
            <person name="Reif K.E."/>
            <person name="Taus N.S."/>
            <person name="Ifeonu O.O."/>
            <person name="Silva J.C."/>
            <person name="Suarez C.E."/>
            <person name="Brayton K.A."/>
        </authorList>
    </citation>
    <scope>NUCLEOTIDE SEQUENCE [LARGE SCALE GENOMIC DNA]</scope>
</reference>
<evidence type="ECO:0000256" key="2">
    <source>
        <dbReference type="ARBA" id="ARBA00022603"/>
    </source>
</evidence>
<evidence type="ECO:0000256" key="5">
    <source>
        <dbReference type="ARBA" id="ARBA00047384"/>
    </source>
</evidence>
<organism evidence="10 11">
    <name type="scientific">Babesia bovis</name>
    <dbReference type="NCBI Taxonomy" id="5865"/>
    <lineage>
        <taxon>Eukaryota</taxon>
        <taxon>Sar</taxon>
        <taxon>Alveolata</taxon>
        <taxon>Apicomplexa</taxon>
        <taxon>Aconoidasida</taxon>
        <taxon>Piroplasmida</taxon>
        <taxon>Babesiidae</taxon>
        <taxon>Babesia</taxon>
    </lineage>
</organism>
<dbReference type="Gene3D" id="3.40.50.150">
    <property type="entry name" value="Vaccinia Virus protein VP39"/>
    <property type="match status" value="1"/>
</dbReference>
<name>A7AMN2_BABBO</name>
<dbReference type="InterPro" id="IPR025799">
    <property type="entry name" value="Arg_MeTrfase"/>
</dbReference>
<dbReference type="RefSeq" id="XP_001611384.1">
    <property type="nucleotide sequence ID" value="XM_001611334.1"/>
</dbReference>
<reference evidence="10 11" key="1">
    <citation type="journal article" date="2007" name="PLoS Pathog.">
        <title>Genome sequence of Babesia bovis and comparative analysis of apicomplexan hemoprotozoa.</title>
        <authorList>
            <person name="Brayton K.A."/>
            <person name="Lau A.O.T."/>
            <person name="Herndon D.R."/>
            <person name="Hannick L."/>
            <person name="Kappmeyer L.S."/>
            <person name="Berens S.J."/>
            <person name="Bidwell S.L."/>
            <person name="Brown W.C."/>
            <person name="Crabtree J."/>
            <person name="Fadrosh D."/>
            <person name="Feldblum T."/>
            <person name="Forberger H.A."/>
            <person name="Haas B.J."/>
            <person name="Howell J.M."/>
            <person name="Khouri H."/>
            <person name="Koo H."/>
            <person name="Mann D.J."/>
            <person name="Norimine J."/>
            <person name="Paulsen I.T."/>
            <person name="Radune D."/>
            <person name="Ren Q."/>
            <person name="Smith R.K. Jr."/>
            <person name="Suarez C.E."/>
            <person name="White O."/>
            <person name="Wortman J.R."/>
            <person name="Knowles D.P. Jr."/>
            <person name="McElwain T.F."/>
            <person name="Nene V.M."/>
        </authorList>
    </citation>
    <scope>NUCLEOTIDE SEQUENCE [LARGE SCALE GENOMIC DNA]</scope>
    <source>
        <strain evidence="10">T2Bo</strain>
    </source>
</reference>
<dbReference type="EC" id="2.1.1.319" evidence="1"/>
<evidence type="ECO:0000256" key="7">
    <source>
        <dbReference type="PROSITE-ProRule" id="PRU01015"/>
    </source>
</evidence>
<keyword evidence="2 7" id="KW-0489">Methyltransferase</keyword>
<dbReference type="SUPFAM" id="SSF53335">
    <property type="entry name" value="S-adenosyl-L-methionine-dependent methyltransferases"/>
    <property type="match status" value="1"/>
</dbReference>
<dbReference type="Gene3D" id="2.70.160.11">
    <property type="entry name" value="Hnrnp arginine n-methyltransferase1"/>
    <property type="match status" value="1"/>
</dbReference>
<dbReference type="GeneID" id="5479631"/>
<dbReference type="Proteomes" id="UP000002173">
    <property type="component" value="Unassembled WGS sequence"/>
</dbReference>
<dbReference type="PANTHER" id="PTHR11006:SF4">
    <property type="entry name" value="PROTEIN ARGININE N-METHYLTRANSFERASE 7"/>
    <property type="match status" value="1"/>
</dbReference>
<protein>
    <recommendedName>
        <fullName evidence="1">type I protein arginine methyltransferase</fullName>
        <ecNumber evidence="1">2.1.1.319</ecNumber>
    </recommendedName>
</protein>
<dbReference type="InParanoid" id="A7AMN2"/>
<dbReference type="PROSITE" id="PS51678">
    <property type="entry name" value="SAM_MT_PRMT"/>
    <property type="match status" value="1"/>
</dbReference>
<keyword evidence="3 7" id="KW-0808">Transferase</keyword>
<evidence type="ECO:0000256" key="1">
    <source>
        <dbReference type="ARBA" id="ARBA00011925"/>
    </source>
</evidence>
<dbReference type="EMBL" id="AAXT01000001">
    <property type="protein sequence ID" value="EDO07816.1"/>
    <property type="molecule type" value="Genomic_DNA"/>
</dbReference>
<feature type="domain" description="Methyltransferase" evidence="8">
    <location>
        <begin position="189"/>
        <end position="251"/>
    </location>
</feature>
<gene>
    <name evidence="10" type="ORF">BBOV_III002510</name>
</gene>
<keyword evidence="11" id="KW-1185">Reference proteome</keyword>
<evidence type="ECO:0000313" key="10">
    <source>
        <dbReference type="EMBL" id="EDO07816.1"/>
    </source>
</evidence>
<evidence type="ECO:0000256" key="4">
    <source>
        <dbReference type="ARBA" id="ARBA00022691"/>
    </source>
</evidence>
<dbReference type="PANTHER" id="PTHR11006">
    <property type="entry name" value="PROTEIN ARGININE N-METHYLTRANSFERASE"/>
    <property type="match status" value="1"/>
</dbReference>
<reference evidence="11" key="3">
    <citation type="journal article" date="2021" name="Int. J. Parasitol.">
        <title>Comparative analysis of gene expression between Babesia bovis blood stages and kinetes allowed by improved genome annotation.</title>
        <authorList>
            <person name="Ueti M.W."/>
            <person name="Johnson W.C."/>
            <person name="Kappmeyer L.S."/>
            <person name="Herndon D.R."/>
            <person name="Mousel M.R."/>
            <person name="Reif K.E."/>
            <person name="Taus N.S."/>
            <person name="Ifeonu O.O."/>
            <person name="Silva J.C."/>
            <person name="Suarez C.E."/>
            <person name="Brayton K.A."/>
        </authorList>
    </citation>
    <scope>NUCLEOTIDE SEQUENCE [LARGE SCALE GENOMIC DNA]</scope>
</reference>
<dbReference type="InterPro" id="IPR025714">
    <property type="entry name" value="Methyltranfer_dom"/>
</dbReference>
<dbReference type="GO" id="GO:0035242">
    <property type="term" value="F:protein-arginine omega-N asymmetric methyltransferase activity"/>
    <property type="evidence" value="ECO:0007669"/>
    <property type="project" value="UniProtKB-EC"/>
</dbReference>
<dbReference type="CDD" id="cd02440">
    <property type="entry name" value="AdoMet_MTases"/>
    <property type="match status" value="1"/>
</dbReference>